<feature type="region of interest" description="Disordered" evidence="1">
    <location>
        <begin position="437"/>
        <end position="780"/>
    </location>
</feature>
<feature type="compositionally biased region" description="Polar residues" evidence="1">
    <location>
        <begin position="823"/>
        <end position="845"/>
    </location>
</feature>
<feature type="compositionally biased region" description="Basic and acidic residues" evidence="1">
    <location>
        <begin position="565"/>
        <end position="578"/>
    </location>
</feature>
<feature type="compositionally biased region" description="Polar residues" evidence="1">
    <location>
        <begin position="997"/>
        <end position="1009"/>
    </location>
</feature>
<feature type="region of interest" description="Disordered" evidence="1">
    <location>
        <begin position="195"/>
        <end position="405"/>
    </location>
</feature>
<evidence type="ECO:0000313" key="2">
    <source>
        <dbReference type="EMBL" id="KAL3417955.1"/>
    </source>
</evidence>
<feature type="compositionally biased region" description="Polar residues" evidence="1">
    <location>
        <begin position="969"/>
        <end position="979"/>
    </location>
</feature>
<evidence type="ECO:0008006" key="4">
    <source>
        <dbReference type="Google" id="ProtNLM"/>
    </source>
</evidence>
<protein>
    <recommendedName>
        <fullName evidence="4">Nucleolar protein Dnt1-like N-terminal domain-containing protein</fullName>
    </recommendedName>
</protein>
<feature type="compositionally biased region" description="Polar residues" evidence="1">
    <location>
        <begin position="693"/>
        <end position="714"/>
    </location>
</feature>
<evidence type="ECO:0000256" key="1">
    <source>
        <dbReference type="SAM" id="MobiDB-lite"/>
    </source>
</evidence>
<feature type="compositionally biased region" description="Basic and acidic residues" evidence="1">
    <location>
        <begin position="372"/>
        <end position="405"/>
    </location>
</feature>
<feature type="compositionally biased region" description="Basic and acidic residues" evidence="1">
    <location>
        <begin position="437"/>
        <end position="499"/>
    </location>
</feature>
<feature type="compositionally biased region" description="Polar residues" evidence="1">
    <location>
        <begin position="205"/>
        <end position="217"/>
    </location>
</feature>
<feature type="compositionally biased region" description="Polar residues" evidence="1">
    <location>
        <begin position="503"/>
        <end position="513"/>
    </location>
</feature>
<reference evidence="2 3" key="1">
    <citation type="submission" date="2024-06" db="EMBL/GenBank/DDBJ databases">
        <title>Complete genome of Phlyctema vagabunda strain 19-DSS-EL-015.</title>
        <authorList>
            <person name="Fiorenzani C."/>
        </authorList>
    </citation>
    <scope>NUCLEOTIDE SEQUENCE [LARGE SCALE GENOMIC DNA]</scope>
    <source>
        <strain evidence="2 3">19-DSS-EL-015</strain>
    </source>
</reference>
<feature type="compositionally biased region" description="Polar residues" evidence="1">
    <location>
        <begin position="290"/>
        <end position="300"/>
    </location>
</feature>
<feature type="compositionally biased region" description="Acidic residues" evidence="1">
    <location>
        <begin position="1130"/>
        <end position="1145"/>
    </location>
</feature>
<feature type="compositionally biased region" description="Polar residues" evidence="1">
    <location>
        <begin position="620"/>
        <end position="631"/>
    </location>
</feature>
<comment type="caution">
    <text evidence="2">The sequence shown here is derived from an EMBL/GenBank/DDBJ whole genome shotgun (WGS) entry which is preliminary data.</text>
</comment>
<feature type="compositionally biased region" description="Basic and acidic residues" evidence="1">
    <location>
        <begin position="895"/>
        <end position="905"/>
    </location>
</feature>
<proteinExistence type="predicted"/>
<feature type="region of interest" description="Disordered" evidence="1">
    <location>
        <begin position="858"/>
        <end position="1083"/>
    </location>
</feature>
<feature type="compositionally biased region" description="Low complexity" evidence="1">
    <location>
        <begin position="667"/>
        <end position="681"/>
    </location>
</feature>
<dbReference type="Proteomes" id="UP001629113">
    <property type="component" value="Unassembled WGS sequence"/>
</dbReference>
<gene>
    <name evidence="2" type="ORF">PVAG01_10965</name>
</gene>
<feature type="compositionally biased region" description="Acidic residues" evidence="1">
    <location>
        <begin position="870"/>
        <end position="894"/>
    </location>
</feature>
<feature type="compositionally biased region" description="Polar residues" evidence="1">
    <location>
        <begin position="1104"/>
        <end position="1114"/>
    </location>
</feature>
<feature type="compositionally biased region" description="Pro residues" evidence="1">
    <location>
        <begin position="633"/>
        <end position="649"/>
    </location>
</feature>
<feature type="region of interest" description="Disordered" evidence="1">
    <location>
        <begin position="1097"/>
        <end position="1166"/>
    </location>
</feature>
<organism evidence="2 3">
    <name type="scientific">Phlyctema vagabunda</name>
    <dbReference type="NCBI Taxonomy" id="108571"/>
    <lineage>
        <taxon>Eukaryota</taxon>
        <taxon>Fungi</taxon>
        <taxon>Dikarya</taxon>
        <taxon>Ascomycota</taxon>
        <taxon>Pezizomycotina</taxon>
        <taxon>Leotiomycetes</taxon>
        <taxon>Helotiales</taxon>
        <taxon>Dermateaceae</taxon>
        <taxon>Phlyctema</taxon>
    </lineage>
</organism>
<name>A0ABR4P3S4_9HELO</name>
<keyword evidence="3" id="KW-1185">Reference proteome</keyword>
<sequence length="1166" mass="125808">MASNGSMAMSMGPPMLPGYSLRVQLFASDAYSSTDAPVRAFRVITSPDISLRDFCEEASRVHELNYGSPISIKKCQDDQLFDITQSDLLGPLFPNAATIRIIQAAAVPSMRDSVPPTSALRYDYQQIAGRKRDRSASTDPGAGRNIKRSNKRQRISEPNPDRPLPSREQDLVSTDTGSQILEEIIIPNSQRSGSVVLGNGEGSHVPSQQLRSGSRAKSASYHISRPQERGRSVSTAATSPSSADQQLEPSVPNNPSPPNMETPKRPSASNGNKRKPQNEDSLYDDIPSENEGQGSATLQRTRAALKLKSSPRAGLPGLGRSKAREMSSNGSGRSSEERVTPDSKTRKESRGVELGSVNGSHLKAQKAAAAAAEERLRKAEEERLTAEREEAERRKEEEEREAEQARIVEEARIAGQARMAEEVRIAEEARMVEEARLAEEERKAEENRKAEEAEKAKESKARQHAEEEARLAEETKIAEKARQAEVDREAKLQKPDSLRTLRQRSAQVSQKKSATPERAPSREVESSSGQERSSPTQSSTAFIPRGRSTSALKSALSAKSLSPELNKKSPEIERRGVGIEDQMPLSKHRRVSFREQPDISVLPPQPGTKPAVVSSPPIPKSTTPNSSQVSTPVLPPPRVYKETPVPPPRRIAMQSRLAFSGGDTRRQSSIPPASSQASVISKAQSHEAPRSTPIHNAAQQTTSTPKINKPSILSGSDRRSTTPSLPSARYQRADSSARSSLDGRATPVAQRIIPPASLSTRKSLTNHTSKLEAPPSATPRNNKVAAIVPAKGMSMAKAVSICLEGSLHPFKTVINTKAAKSPSIPTASQAAITPRPNNATTDFELPASTQAVRQANSIARKAEDTHVSDSDEEEESDDNDDDVSAKSDDEDEEMGSDRSSLRESRSPVVFNQYPANASSGQKPPHTVTNEDGEMDSSDSESTSSIDGLEQDDLTVVPAAKMHLGDQAKRTNGQQEIATQSGSESDSESDASDDKENNQSQARSQVTSSHEVLLPRLDKHPRTYPHFSSSSSLSTQGEVDCQLTSSMHQVTQSSPSPHVPAKAQTPLSSANPQAKTSAAAKMPQMKYGVSLSQLASAKKPLDGGLSSTANRTIKGSQSALRSLQAQSDDGMSSEEEEDDSSSDSDDSDSKPTKHSRVTSGYTFGRAP</sequence>
<feature type="compositionally biased region" description="Basic and acidic residues" evidence="1">
    <location>
        <begin position="860"/>
        <end position="869"/>
    </location>
</feature>
<dbReference type="EMBL" id="JBFCZG010000010">
    <property type="protein sequence ID" value="KAL3417955.1"/>
    <property type="molecule type" value="Genomic_DNA"/>
</dbReference>
<feature type="compositionally biased region" description="Low complexity" evidence="1">
    <location>
        <begin position="232"/>
        <end position="251"/>
    </location>
</feature>
<feature type="compositionally biased region" description="Low complexity" evidence="1">
    <location>
        <begin position="1115"/>
        <end position="1129"/>
    </location>
</feature>
<feature type="region of interest" description="Disordered" evidence="1">
    <location>
        <begin position="127"/>
        <end position="175"/>
    </location>
</feature>
<feature type="compositionally biased region" description="Polar residues" evidence="1">
    <location>
        <begin position="1064"/>
        <end position="1075"/>
    </location>
</feature>
<evidence type="ECO:0000313" key="3">
    <source>
        <dbReference type="Proteomes" id="UP001629113"/>
    </source>
</evidence>
<feature type="region of interest" description="Disordered" evidence="1">
    <location>
        <begin position="819"/>
        <end position="845"/>
    </location>
</feature>
<feature type="compositionally biased region" description="Polar residues" evidence="1">
    <location>
        <begin position="757"/>
        <end position="768"/>
    </location>
</feature>
<accession>A0ABR4P3S4</accession>
<feature type="compositionally biased region" description="Low complexity" evidence="1">
    <location>
        <begin position="550"/>
        <end position="562"/>
    </location>
</feature>
<feature type="compositionally biased region" description="Polar residues" evidence="1">
    <location>
        <begin position="526"/>
        <end position="541"/>
    </location>
</feature>
<feature type="compositionally biased region" description="Basic and acidic residues" evidence="1">
    <location>
        <begin position="334"/>
        <end position="351"/>
    </location>
</feature>
<feature type="compositionally biased region" description="Polar residues" evidence="1">
    <location>
        <begin position="913"/>
        <end position="929"/>
    </location>
</feature>
<feature type="compositionally biased region" description="Polar residues" evidence="1">
    <location>
        <begin position="1025"/>
        <end position="1055"/>
    </location>
</feature>